<feature type="compositionally biased region" description="Basic and acidic residues" evidence="1">
    <location>
        <begin position="59"/>
        <end position="73"/>
    </location>
</feature>
<dbReference type="Proteomes" id="UP000054007">
    <property type="component" value="Unassembled WGS sequence"/>
</dbReference>
<feature type="region of interest" description="Disordered" evidence="1">
    <location>
        <begin position="18"/>
        <end position="89"/>
    </location>
</feature>
<sequence length="546" mass="57928">MEKELECISLQRQLDALREKANTDETQEKTRLGTLQTSLESSQRENSRHLALYTQSKKCLQEARHEKWRRENRSPQAKRPPKNISVPNTRTDAPVVEIRVTQSTLTSSLPTSKQAPQVNAVPTIVPLPPHSEPVSLPRQQPVSAIGSPPSVIRPRRGPNILPTAHTSQTLSRVSIGFNKSAFGFPVLSSTAAASFQDVVMEDARMSHVVFGPQPTKDVPMDVDNILTSHSSPAAPPAWDNEVEMAASQPSQPPAQIFDSTQLSQQPFVSIVNNTQPSQTSATAFNNTQPIQAPGSFAQQIPISQNSPSPIVLAPSQVEPFTSLAKPNQTAQPTRLKMGSPRPAVAPIAGPSTSIPSSEPPVAKQAPAAPEISQEAQAPLPNRADGGVLNSSFAPSPLPSAAGPSTSVPSPDSPAATQVPPASENAQENPGRRPQARLPRRAGPSAGPRAPVHSSNETLSVGRPSQPAHLGPSTHAASQQASRTTLAPASPQGIARRQGSMSAALSLSRKPPAQLDAPVATAEEKQVKYAKVLEHLTKFGVIPKPKD</sequence>
<reference evidence="2 3" key="1">
    <citation type="journal article" date="2015" name="Fungal Genet. Biol.">
        <title>Evolution of novel wood decay mechanisms in Agaricales revealed by the genome sequences of Fistulina hepatica and Cylindrobasidium torrendii.</title>
        <authorList>
            <person name="Floudas D."/>
            <person name="Held B.W."/>
            <person name="Riley R."/>
            <person name="Nagy L.G."/>
            <person name="Koehler G."/>
            <person name="Ransdell A.S."/>
            <person name="Younus H."/>
            <person name="Chow J."/>
            <person name="Chiniquy J."/>
            <person name="Lipzen A."/>
            <person name="Tritt A."/>
            <person name="Sun H."/>
            <person name="Haridas S."/>
            <person name="LaButti K."/>
            <person name="Ohm R.A."/>
            <person name="Kues U."/>
            <person name="Blanchette R.A."/>
            <person name="Grigoriev I.V."/>
            <person name="Minto R.E."/>
            <person name="Hibbett D.S."/>
        </authorList>
    </citation>
    <scope>NUCLEOTIDE SEQUENCE [LARGE SCALE GENOMIC DNA]</scope>
    <source>
        <strain evidence="2 3">FP15055 ss-10</strain>
    </source>
</reference>
<evidence type="ECO:0000256" key="1">
    <source>
        <dbReference type="SAM" id="MobiDB-lite"/>
    </source>
</evidence>
<dbReference type="EMBL" id="KN880695">
    <property type="protein sequence ID" value="KIY63445.1"/>
    <property type="molecule type" value="Genomic_DNA"/>
</dbReference>
<evidence type="ECO:0000313" key="2">
    <source>
        <dbReference type="EMBL" id="KIY63445.1"/>
    </source>
</evidence>
<dbReference type="AlphaFoldDB" id="A0A0D7AZP0"/>
<keyword evidence="3" id="KW-1185">Reference proteome</keyword>
<feature type="region of interest" description="Disordered" evidence="1">
    <location>
        <begin position="133"/>
        <end position="156"/>
    </location>
</feature>
<protein>
    <submittedName>
        <fullName evidence="2">Uncharacterized protein</fullName>
    </submittedName>
</protein>
<gene>
    <name evidence="2" type="ORF">CYLTODRAFT_136718</name>
</gene>
<proteinExistence type="predicted"/>
<evidence type="ECO:0000313" key="3">
    <source>
        <dbReference type="Proteomes" id="UP000054007"/>
    </source>
</evidence>
<feature type="compositionally biased region" description="Low complexity" evidence="1">
    <location>
        <begin position="390"/>
        <end position="406"/>
    </location>
</feature>
<name>A0A0D7AZP0_9AGAR</name>
<feature type="compositionally biased region" description="Polar residues" evidence="1">
    <location>
        <begin position="474"/>
        <end position="486"/>
    </location>
</feature>
<accession>A0A0D7AZP0</accession>
<feature type="compositionally biased region" description="Basic and acidic residues" evidence="1">
    <location>
        <begin position="18"/>
        <end position="31"/>
    </location>
</feature>
<feature type="region of interest" description="Disordered" evidence="1">
    <location>
        <begin position="323"/>
        <end position="521"/>
    </location>
</feature>
<organism evidence="2 3">
    <name type="scientific">Cylindrobasidium torrendii FP15055 ss-10</name>
    <dbReference type="NCBI Taxonomy" id="1314674"/>
    <lineage>
        <taxon>Eukaryota</taxon>
        <taxon>Fungi</taxon>
        <taxon>Dikarya</taxon>
        <taxon>Basidiomycota</taxon>
        <taxon>Agaricomycotina</taxon>
        <taxon>Agaricomycetes</taxon>
        <taxon>Agaricomycetidae</taxon>
        <taxon>Agaricales</taxon>
        <taxon>Marasmiineae</taxon>
        <taxon>Physalacriaceae</taxon>
        <taxon>Cylindrobasidium</taxon>
    </lineage>
</organism>